<dbReference type="PANTHER" id="PTHR16305">
    <property type="entry name" value="TESTICULAR SOLUBLE ADENYLYL CYCLASE"/>
    <property type="match status" value="1"/>
</dbReference>
<dbReference type="Pfam" id="PF13191">
    <property type="entry name" value="AAA_16"/>
    <property type="match status" value="1"/>
</dbReference>
<dbReference type="RefSeq" id="WP_106393508.1">
    <property type="nucleotide sequence ID" value="NZ_PVNK01000184.1"/>
</dbReference>
<dbReference type="InterPro" id="IPR041664">
    <property type="entry name" value="AAA_16"/>
</dbReference>
<evidence type="ECO:0000313" key="7">
    <source>
        <dbReference type="Proteomes" id="UP000237968"/>
    </source>
</evidence>
<dbReference type="Gene3D" id="3.30.200.20">
    <property type="entry name" value="Phosphorylase Kinase, domain 1"/>
    <property type="match status" value="1"/>
</dbReference>
<dbReference type="InterPro" id="IPR000719">
    <property type="entry name" value="Prot_kinase_dom"/>
</dbReference>
<evidence type="ECO:0000256" key="2">
    <source>
        <dbReference type="ARBA" id="ARBA00022840"/>
    </source>
</evidence>
<keyword evidence="2 3" id="KW-0067">ATP-binding</keyword>
<comment type="caution">
    <text evidence="6">The sequence shown here is derived from an EMBL/GenBank/DDBJ whole genome shotgun (WGS) entry which is preliminary data.</text>
</comment>
<dbReference type="SMART" id="SM00220">
    <property type="entry name" value="S_TKc"/>
    <property type="match status" value="1"/>
</dbReference>
<dbReference type="GO" id="GO:0004016">
    <property type="term" value="F:adenylate cyclase activity"/>
    <property type="evidence" value="ECO:0007669"/>
    <property type="project" value="TreeGrafter"/>
</dbReference>
<gene>
    <name evidence="6" type="primary">pknL_5</name>
    <name evidence="6" type="ORF">ENSA5_42250</name>
</gene>
<dbReference type="EMBL" id="PVNK01000184">
    <property type="protein sequence ID" value="PRP93822.1"/>
    <property type="molecule type" value="Genomic_DNA"/>
</dbReference>
<dbReference type="Gene3D" id="1.10.510.10">
    <property type="entry name" value="Transferase(Phosphotransferase) domain 1"/>
    <property type="match status" value="1"/>
</dbReference>
<proteinExistence type="predicted"/>
<dbReference type="PROSITE" id="PS00107">
    <property type="entry name" value="PROTEIN_KINASE_ATP"/>
    <property type="match status" value="1"/>
</dbReference>
<keyword evidence="7" id="KW-1185">Reference proteome</keyword>
<dbReference type="CDD" id="cd14014">
    <property type="entry name" value="STKc_PknB_like"/>
    <property type="match status" value="1"/>
</dbReference>
<evidence type="ECO:0000259" key="5">
    <source>
        <dbReference type="PROSITE" id="PS50011"/>
    </source>
</evidence>
<dbReference type="Gene3D" id="3.40.50.300">
    <property type="entry name" value="P-loop containing nucleotide triphosphate hydrolases"/>
    <property type="match status" value="1"/>
</dbReference>
<keyword evidence="1 3" id="KW-0547">Nucleotide-binding</keyword>
<dbReference type="GO" id="GO:0004674">
    <property type="term" value="F:protein serine/threonine kinase activity"/>
    <property type="evidence" value="ECO:0007669"/>
    <property type="project" value="UniProtKB-EC"/>
</dbReference>
<evidence type="ECO:0000256" key="3">
    <source>
        <dbReference type="PROSITE-ProRule" id="PRU10141"/>
    </source>
</evidence>
<dbReference type="EC" id="2.7.11.1" evidence="6"/>
<dbReference type="GO" id="GO:0005737">
    <property type="term" value="C:cytoplasm"/>
    <property type="evidence" value="ECO:0007669"/>
    <property type="project" value="TreeGrafter"/>
</dbReference>
<dbReference type="Pfam" id="PF00069">
    <property type="entry name" value="Pkinase"/>
    <property type="match status" value="1"/>
</dbReference>
<reference evidence="6 7" key="1">
    <citation type="submission" date="2018-03" db="EMBL/GenBank/DDBJ databases">
        <title>Draft Genome Sequences of the Obligatory Marine Myxobacteria Enhygromyxa salina SWB005.</title>
        <authorList>
            <person name="Poehlein A."/>
            <person name="Moghaddam J.A."/>
            <person name="Harms H."/>
            <person name="Alanjari M."/>
            <person name="Koenig G.M."/>
            <person name="Daniel R."/>
            <person name="Schaeberle T.F."/>
        </authorList>
    </citation>
    <scope>NUCLEOTIDE SEQUENCE [LARGE SCALE GENOMIC DNA]</scope>
    <source>
        <strain evidence="6 7">SWB005</strain>
    </source>
</reference>
<dbReference type="SUPFAM" id="SSF52540">
    <property type="entry name" value="P-loop containing nucleoside triphosphate hydrolases"/>
    <property type="match status" value="1"/>
</dbReference>
<feature type="binding site" evidence="3">
    <location>
        <position position="114"/>
    </location>
    <ligand>
        <name>ATP</name>
        <dbReference type="ChEBI" id="CHEBI:30616"/>
    </ligand>
</feature>
<dbReference type="GO" id="GO:0005524">
    <property type="term" value="F:ATP binding"/>
    <property type="evidence" value="ECO:0007669"/>
    <property type="project" value="UniProtKB-UniRule"/>
</dbReference>
<organism evidence="6 7">
    <name type="scientific">Enhygromyxa salina</name>
    <dbReference type="NCBI Taxonomy" id="215803"/>
    <lineage>
        <taxon>Bacteria</taxon>
        <taxon>Pseudomonadati</taxon>
        <taxon>Myxococcota</taxon>
        <taxon>Polyangia</taxon>
        <taxon>Nannocystales</taxon>
        <taxon>Nannocystaceae</taxon>
        <taxon>Enhygromyxa</taxon>
    </lineage>
</organism>
<evidence type="ECO:0000256" key="1">
    <source>
        <dbReference type="ARBA" id="ARBA00022741"/>
    </source>
</evidence>
<accession>A0A2S9XLU4</accession>
<protein>
    <submittedName>
        <fullName evidence="6">Serine/threonine-protein kinase PknL</fullName>
        <ecNumber evidence="6">2.7.11.1</ecNumber>
    </submittedName>
</protein>
<dbReference type="OrthoDB" id="5476445at2"/>
<dbReference type="InterPro" id="IPR008271">
    <property type="entry name" value="Ser/Thr_kinase_AS"/>
</dbReference>
<dbReference type="InterPro" id="IPR027417">
    <property type="entry name" value="P-loop_NTPase"/>
</dbReference>
<dbReference type="PROSITE" id="PS00108">
    <property type="entry name" value="PROTEIN_KINASE_ST"/>
    <property type="match status" value="1"/>
</dbReference>
<dbReference type="Proteomes" id="UP000237968">
    <property type="component" value="Unassembled WGS sequence"/>
</dbReference>
<feature type="domain" description="Protein kinase" evidence="5">
    <location>
        <begin position="82"/>
        <end position="346"/>
    </location>
</feature>
<keyword evidence="6" id="KW-0418">Kinase</keyword>
<evidence type="ECO:0000313" key="6">
    <source>
        <dbReference type="EMBL" id="PRP93822.1"/>
    </source>
</evidence>
<evidence type="ECO:0000256" key="4">
    <source>
        <dbReference type="SAM" id="MobiDB-lite"/>
    </source>
</evidence>
<dbReference type="PROSITE" id="PS50011">
    <property type="entry name" value="PROTEIN_KINASE_DOM"/>
    <property type="match status" value="1"/>
</dbReference>
<dbReference type="SUPFAM" id="SSF56112">
    <property type="entry name" value="Protein kinase-like (PK-like)"/>
    <property type="match status" value="1"/>
</dbReference>
<feature type="region of interest" description="Disordered" evidence="4">
    <location>
        <begin position="1"/>
        <end position="22"/>
    </location>
</feature>
<dbReference type="InterPro" id="IPR011009">
    <property type="entry name" value="Kinase-like_dom_sf"/>
</dbReference>
<keyword evidence="6" id="KW-0808">Transferase</keyword>
<sequence>MASVQGPETADGRPEYSGTGDARALATATATAARSATQSESELVTRGELAPNSALATLATPGMSEQAALAVGERLGQADAEFEIVKPLGAGGMGQVFAARRLAGEGAGELVALKCLEQSSANLLYRFKQEFRALAGVTHDNLVSLGELVVLPDATTFFTMELIDGVPFNEYVRGRTPEGELPNLARLRRALRQLAAGVRELHQHGCIHRDLKPSNVLVTEEGRVVVLDFGLIQDHSEAQHGAADDQIMGTPAYMSPEQAGLEPTGPAADWYAVGVMLFECLCGVRPHSGSVAHILFAKRDVDAPDIAEIVPDIPPDLAALCRRLLARDPVERPSVVELLAILDGRTDTGSGAGLGSASGSSWGMLTLEGDSMIRARAPFVGRAPELAQLERAFAGIHGPDRHQVTVHIRGRSGYGKSAIVREFIRRVRRRERVVVIQGRCLERESVPYKGLDPVIDALSVYLRQLPPDALASLKPAHAVALARLFPVLDDLWRTPASRTSGLDVHELRQRAFAALRELFDGVAKRRPLIVFIDDFHWANVDSARLLTSLVSPPEAPPMLLAVTYRDEQASNEPLRALLAPAALAGRDVRKIRIGPLADDEAHALAKALMGDSYDSATADSYARGAEGSPFYVAQMVHGASTEGATPGQLDQLVVRRILQLDPDSRRLLEVVAVAGRPVAREVAFTASELDDPAALLPDLRSAELLVARSRDSGSKVLETAHARIREVAVGELERDELRATHLRLARALEHHGSDPEALAEHFDRGGDRARAADYYERAAAQAANSLAFLRAVALLRTTLELLPEASDPARIEQLRVRLATQLINVGRGHEAAQLLLSLASEAEQRGRADAVRAREYRRLAADQLIKTGHVDEGLAELDNQLRSVGMRLPATRAGAVAALVWEQLRLRVRGFAFVRREAKAVAPARLDQVDTCFAVVNGLSTQETLLSALFHFRNLRLSLATGEPYRVARALAYQCVIDVAGGDWRRVEDHLQVSRSLVAELDDPQLVGFIDLCEASIHWFERRYPTSAELHSEIIERLEGVAGASWDRRTAQIHHMWTLVCQGRFREFWTRAKGTTEGARERGDMQELVEVSSFMAVALISAGKVERAREVLSAALDEWKPGRYLFGDVWAFYAQVRILLHAREPEQAIALAQQTLTQMKRTFLAEHRLARHNVEELLCRSYLAAAIERDEAPGARRGHARRARRLAAKLRAVDNPVLTGHVAVIEAGLATLEGDRDVALRRWAEAAAVFEAHGMRGDLAVVRARSAWVLGDEGEGPDFAAHAAGYFELEDIEDSEGFARIAAPAHPRICEPRGPRALARG</sequence>
<dbReference type="PANTHER" id="PTHR16305:SF28">
    <property type="entry name" value="GUANYLATE CYCLASE DOMAIN-CONTAINING PROTEIN"/>
    <property type="match status" value="1"/>
</dbReference>
<name>A0A2S9XLU4_9BACT</name>
<dbReference type="InterPro" id="IPR017441">
    <property type="entry name" value="Protein_kinase_ATP_BS"/>
</dbReference>